<proteinExistence type="predicted"/>
<keyword evidence="1" id="KW-0472">Membrane</keyword>
<reference evidence="2" key="1">
    <citation type="submission" date="2020-02" db="EMBL/GenBank/DDBJ databases">
        <authorList>
            <person name="Meier V. D."/>
        </authorList>
    </citation>
    <scope>NUCLEOTIDE SEQUENCE</scope>
    <source>
        <strain evidence="2">AVDCRST_MAG37</strain>
    </source>
</reference>
<evidence type="ECO:0008006" key="3">
    <source>
        <dbReference type="Google" id="ProtNLM"/>
    </source>
</evidence>
<keyword evidence="1" id="KW-1133">Transmembrane helix</keyword>
<sequence length="128" mass="14552">MDVRDEERRVLIDRMLRARTDREVDAASEAADDWLKTHPGDIRVMAAHERLDERGDRVRDPERRINRVTFTVFVGVFSAVALAGHALTANLYAALAAGFLITLPVTELVWEILYERSCNSVEQTEGER</sequence>
<dbReference type="AlphaFoldDB" id="A0A6J4QY73"/>
<evidence type="ECO:0000313" key="2">
    <source>
        <dbReference type="EMBL" id="CAA9449971.1"/>
    </source>
</evidence>
<protein>
    <recommendedName>
        <fullName evidence="3">DUF2335 domain-containing protein</fullName>
    </recommendedName>
</protein>
<dbReference type="EMBL" id="CADCVD010000105">
    <property type="protein sequence ID" value="CAA9449971.1"/>
    <property type="molecule type" value="Genomic_DNA"/>
</dbReference>
<organism evidence="2">
    <name type="scientific">uncultured Rubrobacteraceae bacterium</name>
    <dbReference type="NCBI Taxonomy" id="349277"/>
    <lineage>
        <taxon>Bacteria</taxon>
        <taxon>Bacillati</taxon>
        <taxon>Actinomycetota</taxon>
        <taxon>Rubrobacteria</taxon>
        <taxon>Rubrobacterales</taxon>
        <taxon>Rubrobacteraceae</taxon>
        <taxon>environmental samples</taxon>
    </lineage>
</organism>
<feature type="transmembrane region" description="Helical" evidence="1">
    <location>
        <begin position="65"/>
        <end position="85"/>
    </location>
</feature>
<feature type="transmembrane region" description="Helical" evidence="1">
    <location>
        <begin position="91"/>
        <end position="110"/>
    </location>
</feature>
<evidence type="ECO:0000256" key="1">
    <source>
        <dbReference type="SAM" id="Phobius"/>
    </source>
</evidence>
<keyword evidence="1" id="KW-0812">Transmembrane</keyword>
<accession>A0A6J4QY73</accession>
<name>A0A6J4QY73_9ACTN</name>
<gene>
    <name evidence="2" type="ORF">AVDCRST_MAG37-2222</name>
</gene>